<dbReference type="Pfam" id="PF06367">
    <property type="entry name" value="Drf_FH3"/>
    <property type="match status" value="1"/>
</dbReference>
<evidence type="ECO:0000256" key="3">
    <source>
        <dbReference type="SAM" id="Coils"/>
    </source>
</evidence>
<evidence type="ECO:0000259" key="8">
    <source>
        <dbReference type="PROSITE" id="PS51444"/>
    </source>
</evidence>
<reference evidence="9 10" key="1">
    <citation type="submission" date="2020-04" db="EMBL/GenBank/DDBJ databases">
        <authorList>
            <person name="Alioto T."/>
            <person name="Alioto T."/>
            <person name="Gomez Garrido J."/>
        </authorList>
    </citation>
    <scope>NUCLEOTIDE SEQUENCE [LARGE SCALE GENOMIC DNA]</scope>
</reference>
<evidence type="ECO:0000259" key="7">
    <source>
        <dbReference type="PROSITE" id="PS51232"/>
    </source>
</evidence>
<dbReference type="PROSITE" id="PS51231">
    <property type="entry name" value="DAD"/>
    <property type="match status" value="1"/>
</dbReference>
<dbReference type="PANTHER" id="PTHR45691">
    <property type="entry name" value="PROTEIN DIAPHANOUS"/>
    <property type="match status" value="1"/>
</dbReference>
<dbReference type="PROSITE" id="PS50181">
    <property type="entry name" value="FBOX"/>
    <property type="match status" value="1"/>
</dbReference>
<dbReference type="OrthoDB" id="1104827at2759"/>
<dbReference type="SMART" id="SM01139">
    <property type="entry name" value="Drf_FH3"/>
    <property type="match status" value="1"/>
</dbReference>
<dbReference type="PROSITE" id="PS51444">
    <property type="entry name" value="FH2"/>
    <property type="match status" value="1"/>
</dbReference>
<dbReference type="InterPro" id="IPR044933">
    <property type="entry name" value="DIA_GBD_sf"/>
</dbReference>
<dbReference type="GO" id="GO:0003779">
    <property type="term" value="F:actin binding"/>
    <property type="evidence" value="ECO:0007669"/>
    <property type="project" value="InterPro"/>
</dbReference>
<dbReference type="InterPro" id="IPR014768">
    <property type="entry name" value="GBD/FH3_dom"/>
</dbReference>
<evidence type="ECO:0000256" key="1">
    <source>
        <dbReference type="ARBA" id="ARBA00008214"/>
    </source>
</evidence>
<feature type="region of interest" description="Disordered" evidence="4">
    <location>
        <begin position="22"/>
        <end position="47"/>
    </location>
</feature>
<accession>A0A8S1CLF5</accession>
<feature type="coiled-coil region" evidence="3">
    <location>
        <begin position="439"/>
        <end position="480"/>
    </location>
</feature>
<dbReference type="Gene3D" id="1.10.238.150">
    <property type="entry name" value="Formin, FH3 diaphanous domain"/>
    <property type="match status" value="1"/>
</dbReference>
<dbReference type="InterPro" id="IPR051412">
    <property type="entry name" value="Formin_Homology_Diaphanous_sf"/>
</dbReference>
<dbReference type="Gene3D" id="6.10.30.30">
    <property type="match status" value="1"/>
</dbReference>
<dbReference type="InterPro" id="IPR011989">
    <property type="entry name" value="ARM-like"/>
</dbReference>
<dbReference type="InterPro" id="IPR010473">
    <property type="entry name" value="GTPase-bd"/>
</dbReference>
<dbReference type="EMBL" id="CADEPI010000058">
    <property type="protein sequence ID" value="CAB3371121.1"/>
    <property type="molecule type" value="Genomic_DNA"/>
</dbReference>
<feature type="domain" description="FH2" evidence="8">
    <location>
        <begin position="584"/>
        <end position="982"/>
    </location>
</feature>
<comment type="similarity">
    <text evidence="1">Belongs to the formin homology family. Diaphanous subfamily.</text>
</comment>
<dbReference type="InterPro" id="IPR014767">
    <property type="entry name" value="DAD_dom"/>
</dbReference>
<protein>
    <recommendedName>
        <fullName evidence="11">FH2 domain-containing protein</fullName>
    </recommendedName>
</protein>
<dbReference type="InterPro" id="IPR001810">
    <property type="entry name" value="F-box_dom"/>
</dbReference>
<dbReference type="GO" id="GO:0030041">
    <property type="term" value="P:actin filament polymerization"/>
    <property type="evidence" value="ECO:0007669"/>
    <property type="project" value="TreeGrafter"/>
</dbReference>
<feature type="compositionally biased region" description="Polar residues" evidence="4">
    <location>
        <begin position="1040"/>
        <end position="1052"/>
    </location>
</feature>
<dbReference type="InterPro" id="IPR016024">
    <property type="entry name" value="ARM-type_fold"/>
</dbReference>
<dbReference type="SMART" id="SM01140">
    <property type="entry name" value="Drf_GBD"/>
    <property type="match status" value="1"/>
</dbReference>
<proteinExistence type="inferred from homology"/>
<dbReference type="AlphaFoldDB" id="A0A8S1CLF5"/>
<feature type="region of interest" description="Disordered" evidence="4">
    <location>
        <begin position="488"/>
        <end position="566"/>
    </location>
</feature>
<evidence type="ECO:0000313" key="10">
    <source>
        <dbReference type="Proteomes" id="UP000494165"/>
    </source>
</evidence>
<evidence type="ECO:0000256" key="2">
    <source>
        <dbReference type="ARBA" id="ARBA00023054"/>
    </source>
</evidence>
<gene>
    <name evidence="9" type="ORF">CLODIP_2_CD08501</name>
</gene>
<name>A0A8S1CLF5_9INSE</name>
<dbReference type="Proteomes" id="UP000494165">
    <property type="component" value="Unassembled WGS sequence"/>
</dbReference>
<keyword evidence="2 3" id="KW-0175">Coiled coil</keyword>
<sequence length="1065" mass="119690">MSRADKTKSGFLDTLFKGSKKGTVRGNQYGASHGHHTGLPRPQSESDFAEVDEPEFMFEHLDDNGINEHFEKMLDNLNLTEEKKQPLRNQPMMNKRQMLKMQYKGTTSKNDEKFHTAHDYIEYLQQNDLSVSKLHSCVQSLRIALTNKTLNFVQDFCTNGLKPLLNQLKMCNTREGKLERVQYECLRCLKAIMNNTYGLKEILGNREALKQVANALNPLRQTAMLEACKIMAAVCLLTEGHEKVLEAITTAVEGEDKDRFMPIVRGLIMKNNEPLRVGCLTLINALITSPVDLDFRVHLRNEVMRAGLGELLSPLQQDAGDELNLQLKIFMDHREEDSDELLQRFDHLRFEMEDASECYEVLKNLTSDTAAEPYFLSILQHLLFIRDDPVIRPAYFKLIEECVTQIVLHKSGCDPDFSATKRFQIDVEPLIEGLVEKSKADEERTKEALNAKLEEALALKQEAEARLQAAEQKLREIASTGVAIPSSGVGKLLGPNPPPMPGMIANPGGPPPPPMPGAPPPPPPPGAMGPPPPPMPGMGPRPPPMPGMGGPPMPPPPPGMGPPPPPGMLGLPKAPDVLPYGLKPKRKWNVGGPLKRANWKAIVPQKMSENSFWIQVREEQLASPDILEGLAMKFSTKPTSKKSDDSVVRQSNKKIKDLKVLDGKAAQNLSILLGGSLKHLSYEDVKRCILRCDIDSMPDSVLQQLISYLPPPDQLKKLQDFKSQYNELTEAEQFAVTISEIKRLLPRLKSMSFRLHHGEMVQDVKPDIVAGTAACEEMKTSLKFAKILELILLMGNYMNSGSRNEAAFGFEISFLPKLSSTKDIENKSTLMHYLAETVEKKFEHLLTFSDELVHIDRAARVSVDMIGKTLRNMDMSIRNLETDLSNSKVPQNADDKFYEVMSEFAKEARQQCDLLQNMFKKMTSLYKDLSEFYAFDMTKYTFEEFFTDIKTFKDTFVAAHKENVKIREMEEKAERAREARDKQDRERAERMAHKQALVDMDGTELGVMDSLLEALHDGSAYKQRRKRAPRAAGAERRAQLSRSRSRTGLATNALTGRELGELLAA</sequence>
<feature type="domain" description="GBD/FH3" evidence="7">
    <location>
        <begin position="58"/>
        <end position="414"/>
    </location>
</feature>
<evidence type="ECO:0000256" key="4">
    <source>
        <dbReference type="SAM" id="MobiDB-lite"/>
    </source>
</evidence>
<dbReference type="Gene3D" id="1.10.20.40">
    <property type="entry name" value="Formin, diaphanous GTPase-binding domain"/>
    <property type="match status" value="1"/>
</dbReference>
<dbReference type="Pfam" id="PF06371">
    <property type="entry name" value="Drf_GBD"/>
    <property type="match status" value="1"/>
</dbReference>
<organism evidence="9 10">
    <name type="scientific">Cloeon dipterum</name>
    <dbReference type="NCBI Taxonomy" id="197152"/>
    <lineage>
        <taxon>Eukaryota</taxon>
        <taxon>Metazoa</taxon>
        <taxon>Ecdysozoa</taxon>
        <taxon>Arthropoda</taxon>
        <taxon>Hexapoda</taxon>
        <taxon>Insecta</taxon>
        <taxon>Pterygota</taxon>
        <taxon>Palaeoptera</taxon>
        <taxon>Ephemeroptera</taxon>
        <taxon>Pisciforma</taxon>
        <taxon>Baetidae</taxon>
        <taxon>Cloeon</taxon>
    </lineage>
</organism>
<dbReference type="InterPro" id="IPR010472">
    <property type="entry name" value="FH3_dom"/>
</dbReference>
<feature type="compositionally biased region" description="Pro residues" evidence="4">
    <location>
        <begin position="508"/>
        <end position="566"/>
    </location>
</feature>
<feature type="region of interest" description="Disordered" evidence="4">
    <location>
        <begin position="1021"/>
        <end position="1052"/>
    </location>
</feature>
<feature type="domain" description="F-box" evidence="5">
    <location>
        <begin position="691"/>
        <end position="738"/>
    </location>
</feature>
<dbReference type="GO" id="GO:0005884">
    <property type="term" value="C:actin filament"/>
    <property type="evidence" value="ECO:0007669"/>
    <property type="project" value="TreeGrafter"/>
</dbReference>
<dbReference type="InterPro" id="IPR042201">
    <property type="entry name" value="FH2_Formin_sf"/>
</dbReference>
<dbReference type="PANTHER" id="PTHR45691:SF6">
    <property type="entry name" value="PROTEIN DIAPHANOUS"/>
    <property type="match status" value="1"/>
</dbReference>
<dbReference type="PROSITE" id="PS51232">
    <property type="entry name" value="GBD_FH3"/>
    <property type="match status" value="1"/>
</dbReference>
<dbReference type="Gene3D" id="1.20.58.630">
    <property type="match status" value="1"/>
</dbReference>
<dbReference type="InterPro" id="IPR015425">
    <property type="entry name" value="FH2_Formin"/>
</dbReference>
<dbReference type="SUPFAM" id="SSF48371">
    <property type="entry name" value="ARM repeat"/>
    <property type="match status" value="1"/>
</dbReference>
<feature type="domain" description="DAD" evidence="6">
    <location>
        <begin position="1001"/>
        <end position="1033"/>
    </location>
</feature>
<evidence type="ECO:0000259" key="6">
    <source>
        <dbReference type="PROSITE" id="PS51231"/>
    </source>
</evidence>
<dbReference type="Pfam" id="PF02181">
    <property type="entry name" value="FH2"/>
    <property type="match status" value="1"/>
</dbReference>
<dbReference type="Gene3D" id="1.20.58.2220">
    <property type="entry name" value="Formin, FH2 domain"/>
    <property type="match status" value="1"/>
</dbReference>
<evidence type="ECO:0008006" key="11">
    <source>
        <dbReference type="Google" id="ProtNLM"/>
    </source>
</evidence>
<dbReference type="SUPFAM" id="SSF101447">
    <property type="entry name" value="Formin homology 2 domain (FH2 domain)"/>
    <property type="match status" value="1"/>
</dbReference>
<dbReference type="GO" id="GO:0031267">
    <property type="term" value="F:small GTPase binding"/>
    <property type="evidence" value="ECO:0007669"/>
    <property type="project" value="InterPro"/>
</dbReference>
<dbReference type="SMART" id="SM00498">
    <property type="entry name" value="FH2"/>
    <property type="match status" value="1"/>
</dbReference>
<comment type="caution">
    <text evidence="9">The sequence shown here is derived from an EMBL/GenBank/DDBJ whole genome shotgun (WGS) entry which is preliminary data.</text>
</comment>
<evidence type="ECO:0000313" key="9">
    <source>
        <dbReference type="EMBL" id="CAB3371121.1"/>
    </source>
</evidence>
<keyword evidence="10" id="KW-1185">Reference proteome</keyword>
<feature type="coiled-coil region" evidence="3">
    <location>
        <begin position="959"/>
        <end position="989"/>
    </location>
</feature>
<evidence type="ECO:0000259" key="5">
    <source>
        <dbReference type="PROSITE" id="PS50181"/>
    </source>
</evidence>
<dbReference type="Gene3D" id="1.25.10.10">
    <property type="entry name" value="Leucine-rich Repeat Variant"/>
    <property type="match status" value="1"/>
</dbReference>